<reference evidence="2 3" key="1">
    <citation type="submission" date="2020-08" db="EMBL/GenBank/DDBJ databases">
        <title>Genomic Encyclopedia of Type Strains, Phase IV (KMG-IV): sequencing the most valuable type-strain genomes for metagenomic binning, comparative biology and taxonomic classification.</title>
        <authorList>
            <person name="Goeker M."/>
        </authorList>
    </citation>
    <scope>NUCLEOTIDE SEQUENCE [LARGE SCALE GENOMIC DNA]</scope>
    <source>
        <strain evidence="2 3">DSM 29007</strain>
    </source>
</reference>
<dbReference type="EMBL" id="JACHIA010000033">
    <property type="protein sequence ID" value="MBB6073912.1"/>
    <property type="molecule type" value="Genomic_DNA"/>
</dbReference>
<feature type="signal peptide" evidence="1">
    <location>
        <begin position="1"/>
        <end position="21"/>
    </location>
</feature>
<keyword evidence="3" id="KW-1185">Reference proteome</keyword>
<protein>
    <recommendedName>
        <fullName evidence="4">DUF5666 domain-containing protein</fullName>
    </recommendedName>
</protein>
<name>A0A841H7N5_9BACT</name>
<evidence type="ECO:0008006" key="4">
    <source>
        <dbReference type="Google" id="ProtNLM"/>
    </source>
</evidence>
<evidence type="ECO:0000313" key="2">
    <source>
        <dbReference type="EMBL" id="MBB6073912.1"/>
    </source>
</evidence>
<dbReference type="PROSITE" id="PS51257">
    <property type="entry name" value="PROKAR_LIPOPROTEIN"/>
    <property type="match status" value="1"/>
</dbReference>
<organism evidence="2 3">
    <name type="scientific">Longimicrobium terrae</name>
    <dbReference type="NCBI Taxonomy" id="1639882"/>
    <lineage>
        <taxon>Bacteria</taxon>
        <taxon>Pseudomonadati</taxon>
        <taxon>Gemmatimonadota</taxon>
        <taxon>Longimicrobiia</taxon>
        <taxon>Longimicrobiales</taxon>
        <taxon>Longimicrobiaceae</taxon>
        <taxon>Longimicrobium</taxon>
    </lineage>
</organism>
<dbReference type="RefSeq" id="WP_170035029.1">
    <property type="nucleotide sequence ID" value="NZ_JABDTL010000001.1"/>
</dbReference>
<gene>
    <name evidence="2" type="ORF">HNQ61_005593</name>
</gene>
<sequence>MMNVAKRAAACAMVLATTACAGGGLGGLEQVLGGVLGGGQQQQGGQIVAEVQGVDTRNQIIRVTTQQGQSGDLRYDQNTVVSYQNQRYDVTALERGDIVAVTVQQTQNGQAYVQQIVVQQSVQDRNGTSNGGTYGGNTGTTNGGTYGNNNNVQQFTGRVAQVDYNQGWFSLQTNRGTVTVSLPYNPGAATSDQFRRLRQGDNVRLEGTLLANNRVELYRFY</sequence>
<feature type="chain" id="PRO_5032412453" description="DUF5666 domain-containing protein" evidence="1">
    <location>
        <begin position="22"/>
        <end position="221"/>
    </location>
</feature>
<accession>A0A841H7N5</accession>
<comment type="caution">
    <text evidence="2">The sequence shown here is derived from an EMBL/GenBank/DDBJ whole genome shotgun (WGS) entry which is preliminary data.</text>
</comment>
<proteinExistence type="predicted"/>
<keyword evidence="1" id="KW-0732">Signal</keyword>
<dbReference type="AlphaFoldDB" id="A0A841H7N5"/>
<dbReference type="Proteomes" id="UP000582837">
    <property type="component" value="Unassembled WGS sequence"/>
</dbReference>
<evidence type="ECO:0000256" key="1">
    <source>
        <dbReference type="SAM" id="SignalP"/>
    </source>
</evidence>
<evidence type="ECO:0000313" key="3">
    <source>
        <dbReference type="Proteomes" id="UP000582837"/>
    </source>
</evidence>